<feature type="domain" description="RanBP2-type" evidence="5">
    <location>
        <begin position="3"/>
        <end position="32"/>
    </location>
</feature>
<dbReference type="SUPFAM" id="SSF90209">
    <property type="entry name" value="Ran binding protein zinc finger-like"/>
    <property type="match status" value="3"/>
</dbReference>
<dbReference type="PROSITE" id="PS50199">
    <property type="entry name" value="ZF_RANBP2_2"/>
    <property type="match status" value="3"/>
</dbReference>
<evidence type="ECO:0000256" key="1">
    <source>
        <dbReference type="ARBA" id="ARBA00022723"/>
    </source>
</evidence>
<sequence length="118" mass="13048">MSRRGEWLCGYCQHWNFRSKEACHQCGNPMFSGGSDMSCGTDVLPGDWYCPACAAHNFASRTNCYKCQTPNLMGPGGIAYGSVPPGWKTGDWICNRAGCGCHNYACRIECFKCKSPRE</sequence>
<evidence type="ECO:0000313" key="7">
    <source>
        <dbReference type="Proteomes" id="UP001168098"/>
    </source>
</evidence>
<dbReference type="PROSITE" id="PS01358">
    <property type="entry name" value="ZF_RANBP2_1"/>
    <property type="match status" value="2"/>
</dbReference>
<dbReference type="Proteomes" id="UP001168098">
    <property type="component" value="Unassembled WGS sequence"/>
</dbReference>
<dbReference type="AlphaFoldDB" id="A0AA38ZGE9"/>
<dbReference type="PANTHER" id="PTHR23111:SF41">
    <property type="entry name" value="ZINC FINGER RAN-BINDING DOMAIN-CONTAINING PROTEIN 2-LIKE"/>
    <property type="match status" value="1"/>
</dbReference>
<keyword evidence="3" id="KW-0862">Zinc</keyword>
<feature type="domain" description="RanBP2-type" evidence="5">
    <location>
        <begin position="88"/>
        <end position="118"/>
    </location>
</feature>
<evidence type="ECO:0000256" key="2">
    <source>
        <dbReference type="ARBA" id="ARBA00022771"/>
    </source>
</evidence>
<gene>
    <name evidence="6" type="ORF">PVL29_014309</name>
</gene>
<evidence type="ECO:0000313" key="6">
    <source>
        <dbReference type="EMBL" id="KAJ9688593.1"/>
    </source>
</evidence>
<reference evidence="6 7" key="1">
    <citation type="journal article" date="2023" name="BMC Biotechnol.">
        <title>Vitis rotundifolia cv Carlos genome sequencing.</title>
        <authorList>
            <person name="Huff M."/>
            <person name="Hulse-Kemp A."/>
            <person name="Scheffler B."/>
            <person name="Youngblood R."/>
            <person name="Simpson S."/>
            <person name="Babiker E."/>
            <person name="Staton M."/>
        </authorList>
    </citation>
    <scope>NUCLEOTIDE SEQUENCE [LARGE SCALE GENOMIC DNA]</scope>
    <source>
        <tissue evidence="6">Leaf</tissue>
    </source>
</reference>
<keyword evidence="1" id="KW-0479">Metal-binding</keyword>
<keyword evidence="7" id="KW-1185">Reference proteome</keyword>
<dbReference type="Pfam" id="PF00641">
    <property type="entry name" value="Zn_ribbon_RanBP"/>
    <property type="match status" value="2"/>
</dbReference>
<evidence type="ECO:0000256" key="4">
    <source>
        <dbReference type="PROSITE-ProRule" id="PRU00322"/>
    </source>
</evidence>
<comment type="caution">
    <text evidence="6">The sequence shown here is derived from an EMBL/GenBank/DDBJ whole genome shotgun (WGS) entry which is preliminary data.</text>
</comment>
<proteinExistence type="predicted"/>
<dbReference type="EMBL" id="JARBHA010000011">
    <property type="protein sequence ID" value="KAJ9688593.1"/>
    <property type="molecule type" value="Genomic_DNA"/>
</dbReference>
<dbReference type="SMART" id="SM00547">
    <property type="entry name" value="ZnF_RBZ"/>
    <property type="match status" value="3"/>
</dbReference>
<organism evidence="6 7">
    <name type="scientific">Vitis rotundifolia</name>
    <name type="common">Muscadine grape</name>
    <dbReference type="NCBI Taxonomy" id="103349"/>
    <lineage>
        <taxon>Eukaryota</taxon>
        <taxon>Viridiplantae</taxon>
        <taxon>Streptophyta</taxon>
        <taxon>Embryophyta</taxon>
        <taxon>Tracheophyta</taxon>
        <taxon>Spermatophyta</taxon>
        <taxon>Magnoliopsida</taxon>
        <taxon>eudicotyledons</taxon>
        <taxon>Gunneridae</taxon>
        <taxon>Pentapetalae</taxon>
        <taxon>rosids</taxon>
        <taxon>Vitales</taxon>
        <taxon>Vitaceae</taxon>
        <taxon>Viteae</taxon>
        <taxon>Vitis</taxon>
    </lineage>
</organism>
<accession>A0AA38ZGE9</accession>
<dbReference type="InterPro" id="IPR001876">
    <property type="entry name" value="Znf_RanBP2"/>
</dbReference>
<evidence type="ECO:0000256" key="3">
    <source>
        <dbReference type="ARBA" id="ARBA00022833"/>
    </source>
</evidence>
<dbReference type="GO" id="GO:0003729">
    <property type="term" value="F:mRNA binding"/>
    <property type="evidence" value="ECO:0007669"/>
    <property type="project" value="TreeGrafter"/>
</dbReference>
<keyword evidence="2 4" id="KW-0863">Zinc-finger</keyword>
<protein>
    <recommendedName>
        <fullName evidence="5">RanBP2-type domain-containing protein</fullName>
    </recommendedName>
</protein>
<dbReference type="GO" id="GO:0005737">
    <property type="term" value="C:cytoplasm"/>
    <property type="evidence" value="ECO:0007669"/>
    <property type="project" value="TreeGrafter"/>
</dbReference>
<dbReference type="InterPro" id="IPR036443">
    <property type="entry name" value="Znf_RanBP2_sf"/>
</dbReference>
<dbReference type="Gene3D" id="4.10.1060.10">
    <property type="entry name" value="Zinc finger, RanBP2-type"/>
    <property type="match status" value="3"/>
</dbReference>
<feature type="domain" description="RanBP2-type" evidence="5">
    <location>
        <begin position="44"/>
        <end position="73"/>
    </location>
</feature>
<dbReference type="GO" id="GO:0008270">
    <property type="term" value="F:zinc ion binding"/>
    <property type="evidence" value="ECO:0007669"/>
    <property type="project" value="UniProtKB-KW"/>
</dbReference>
<dbReference type="PANTHER" id="PTHR23111">
    <property type="entry name" value="ZINC FINGER PROTEIN"/>
    <property type="match status" value="1"/>
</dbReference>
<name>A0AA38ZGE9_VITRO</name>
<evidence type="ECO:0000259" key="5">
    <source>
        <dbReference type="PROSITE" id="PS50199"/>
    </source>
</evidence>